<dbReference type="InterPro" id="IPR001753">
    <property type="entry name" value="Enoyl-CoA_hydra/iso"/>
</dbReference>
<protein>
    <submittedName>
        <fullName evidence="4">Enoyl-CoA hydratase/isomerase family protein</fullName>
    </submittedName>
</protein>
<evidence type="ECO:0000256" key="2">
    <source>
        <dbReference type="ARBA" id="ARBA00023239"/>
    </source>
</evidence>
<gene>
    <name evidence="4" type="ORF">ISP18_00865</name>
</gene>
<dbReference type="RefSeq" id="WP_380015920.1">
    <property type="nucleotide sequence ID" value="NZ_JADIKI010000020.1"/>
</dbReference>
<keyword evidence="5" id="KW-1185">Reference proteome</keyword>
<dbReference type="Pfam" id="PF00378">
    <property type="entry name" value="ECH_1"/>
    <property type="match status" value="1"/>
</dbReference>
<name>A0ABW8IDB1_9GAMM</name>
<dbReference type="PANTHER" id="PTHR11941">
    <property type="entry name" value="ENOYL-COA HYDRATASE-RELATED"/>
    <property type="match status" value="1"/>
</dbReference>
<dbReference type="Gene3D" id="3.90.226.10">
    <property type="entry name" value="2-enoyl-CoA Hydratase, Chain A, domain 1"/>
    <property type="match status" value="1"/>
</dbReference>
<dbReference type="SUPFAM" id="SSF52096">
    <property type="entry name" value="ClpP/crotonase"/>
    <property type="match status" value="1"/>
</dbReference>
<proteinExistence type="inferred from homology"/>
<dbReference type="Gene3D" id="1.10.12.10">
    <property type="entry name" value="Lyase 2-enoyl-coa Hydratase, Chain A, domain 2"/>
    <property type="match status" value="1"/>
</dbReference>
<evidence type="ECO:0000313" key="4">
    <source>
        <dbReference type="EMBL" id="MFK2853144.1"/>
    </source>
</evidence>
<sequence>MSDISSAFADSSARVIYEKRGRVGYVTLNRPASLNAMDLRMHEELCAIWDDVEQDDSVWLAVLTGAGDRAFSVGMDLKELAARAAAGTPPTSLGNRGGGWPRLTERHHMRKPIIAKVNGLAIGGGFELALACDIIIASEHAQFALPEAKLGLIPGAGGVFRLTRQIPFKAAMGYLFTGRKMSAGRAYDLGLVNEVAKAAELDSCVEQWITDILACAPLSIRAIKQIANQSAHLPLEEAFRTRYEAEQHRLLSSDCAEGARAFVEKRPPSWTGA</sequence>
<keyword evidence="2" id="KW-0456">Lyase</keyword>
<organism evidence="4 5">
    <name type="scientific">Dyella humi</name>
    <dbReference type="NCBI Taxonomy" id="1770547"/>
    <lineage>
        <taxon>Bacteria</taxon>
        <taxon>Pseudomonadati</taxon>
        <taxon>Pseudomonadota</taxon>
        <taxon>Gammaproteobacteria</taxon>
        <taxon>Lysobacterales</taxon>
        <taxon>Rhodanobacteraceae</taxon>
        <taxon>Dyella</taxon>
    </lineage>
</organism>
<dbReference type="EMBL" id="JADIKI010000020">
    <property type="protein sequence ID" value="MFK2853144.1"/>
    <property type="molecule type" value="Genomic_DNA"/>
</dbReference>
<dbReference type="InterPro" id="IPR029045">
    <property type="entry name" value="ClpP/crotonase-like_dom_sf"/>
</dbReference>
<dbReference type="PANTHER" id="PTHR11941:SF54">
    <property type="entry name" value="ENOYL-COA HYDRATASE, MITOCHONDRIAL"/>
    <property type="match status" value="1"/>
</dbReference>
<dbReference type="PROSITE" id="PS00166">
    <property type="entry name" value="ENOYL_COA_HYDRATASE"/>
    <property type="match status" value="1"/>
</dbReference>
<evidence type="ECO:0000313" key="5">
    <source>
        <dbReference type="Proteomes" id="UP001620409"/>
    </source>
</evidence>
<dbReference type="InterPro" id="IPR018376">
    <property type="entry name" value="Enoyl-CoA_hyd/isom_CS"/>
</dbReference>
<accession>A0ABW8IDB1</accession>
<dbReference type="Proteomes" id="UP001620409">
    <property type="component" value="Unassembled WGS sequence"/>
</dbReference>
<comment type="caution">
    <text evidence="4">The sequence shown here is derived from an EMBL/GenBank/DDBJ whole genome shotgun (WGS) entry which is preliminary data.</text>
</comment>
<evidence type="ECO:0000256" key="1">
    <source>
        <dbReference type="ARBA" id="ARBA00005254"/>
    </source>
</evidence>
<evidence type="ECO:0000256" key="3">
    <source>
        <dbReference type="RuleBase" id="RU003707"/>
    </source>
</evidence>
<dbReference type="InterPro" id="IPR054898">
    <property type="entry name" value="EnCoAhydt_DpgD"/>
</dbReference>
<reference evidence="4 5" key="1">
    <citation type="submission" date="2020-10" db="EMBL/GenBank/DDBJ databases">
        <title>Phylogeny of dyella-like bacteria.</title>
        <authorList>
            <person name="Fu J."/>
        </authorList>
    </citation>
    <scope>NUCLEOTIDE SEQUENCE [LARGE SCALE GENOMIC DNA]</scope>
    <source>
        <strain evidence="4 5">DHG40</strain>
    </source>
</reference>
<dbReference type="NCBIfam" id="NF042430">
    <property type="entry name" value="EnCoAhydt_DpgD"/>
    <property type="match status" value="1"/>
</dbReference>
<dbReference type="CDD" id="cd06558">
    <property type="entry name" value="crotonase-like"/>
    <property type="match status" value="1"/>
</dbReference>
<dbReference type="InterPro" id="IPR014748">
    <property type="entry name" value="Enoyl-CoA_hydra_C"/>
</dbReference>
<comment type="similarity">
    <text evidence="1 3">Belongs to the enoyl-CoA hydratase/isomerase family.</text>
</comment>